<organism evidence="1">
    <name type="scientific">marine sediment metagenome</name>
    <dbReference type="NCBI Taxonomy" id="412755"/>
    <lineage>
        <taxon>unclassified sequences</taxon>
        <taxon>metagenomes</taxon>
        <taxon>ecological metagenomes</taxon>
    </lineage>
</organism>
<feature type="non-terminal residue" evidence="1">
    <location>
        <position position="105"/>
    </location>
</feature>
<gene>
    <name evidence="1" type="ORF">LCGC14_2883340</name>
</gene>
<evidence type="ECO:0000313" key="1">
    <source>
        <dbReference type="EMBL" id="KKK74484.1"/>
    </source>
</evidence>
<reference evidence="1" key="1">
    <citation type="journal article" date="2015" name="Nature">
        <title>Complex archaea that bridge the gap between prokaryotes and eukaryotes.</title>
        <authorList>
            <person name="Spang A."/>
            <person name="Saw J.H."/>
            <person name="Jorgensen S.L."/>
            <person name="Zaremba-Niedzwiedzka K."/>
            <person name="Martijn J."/>
            <person name="Lind A.E."/>
            <person name="van Eijk R."/>
            <person name="Schleper C."/>
            <person name="Guy L."/>
            <person name="Ettema T.J."/>
        </authorList>
    </citation>
    <scope>NUCLEOTIDE SEQUENCE</scope>
</reference>
<accession>A0A0F9A7F8</accession>
<dbReference type="AlphaFoldDB" id="A0A0F9A7F8"/>
<proteinExistence type="predicted"/>
<comment type="caution">
    <text evidence="1">The sequence shown here is derived from an EMBL/GenBank/DDBJ whole genome shotgun (WGS) entry which is preliminary data.</text>
</comment>
<sequence>MKIGFTGTQQGMTVYQQSEVRQLLESMRHQKITAIHHGGCIGADSQFHYVCHAMMLVTPTIHPASDVGPDKVGIGDYAIVLHAEPALKRNRTIVDSVDVLIATPA</sequence>
<dbReference type="EMBL" id="LAZR01056297">
    <property type="protein sequence ID" value="KKK74484.1"/>
    <property type="molecule type" value="Genomic_DNA"/>
</dbReference>
<protein>
    <submittedName>
        <fullName evidence="1">Uncharacterized protein</fullName>
    </submittedName>
</protein>
<name>A0A0F9A7F8_9ZZZZ</name>